<dbReference type="EMBL" id="MU552100">
    <property type="protein sequence ID" value="KAI5616083.1"/>
    <property type="molecule type" value="Genomic_DNA"/>
</dbReference>
<dbReference type="GO" id="GO:0006955">
    <property type="term" value="P:immune response"/>
    <property type="evidence" value="ECO:0007669"/>
    <property type="project" value="TreeGrafter"/>
</dbReference>
<sequence length="252" mass="27981">EKLRNFQLSSPGVKFVRILVIGEIGAGKSSFINSVNSVFQNRITCEALADSTSGTSFTKTYKTHYIKGKSGSHLPFVFNDIMGLEPADGHGVQLADIAAALMGSLKEGHNFNPATPVSKDDANYRGNPNVSDQTFCLVYVMAADKVSLMKDEVIQKMKLIREKASKYNLPQVIIMTRVDEACPLVQDDLRKVYTSKKIKEKMKECSNRLGVPMNNIFPVKNYHEEVDTDDDLDFLILKALDQIVNIADDALD</sequence>
<dbReference type="InterPro" id="IPR027417">
    <property type="entry name" value="P-loop_NTPase"/>
</dbReference>
<dbReference type="Proteomes" id="UP001205998">
    <property type="component" value="Unassembled WGS sequence"/>
</dbReference>
<organism evidence="1 2">
    <name type="scientific">Silurus asotus</name>
    <name type="common">Amur catfish</name>
    <name type="synonym">Parasilurus asotus</name>
    <dbReference type="NCBI Taxonomy" id="30991"/>
    <lineage>
        <taxon>Eukaryota</taxon>
        <taxon>Metazoa</taxon>
        <taxon>Chordata</taxon>
        <taxon>Craniata</taxon>
        <taxon>Vertebrata</taxon>
        <taxon>Euteleostomi</taxon>
        <taxon>Actinopterygii</taxon>
        <taxon>Neopterygii</taxon>
        <taxon>Teleostei</taxon>
        <taxon>Ostariophysi</taxon>
        <taxon>Siluriformes</taxon>
        <taxon>Siluridae</taxon>
        <taxon>Silurus</taxon>
    </lineage>
</organism>
<proteinExistence type="predicted"/>
<feature type="non-terminal residue" evidence="1">
    <location>
        <position position="252"/>
    </location>
</feature>
<dbReference type="PANTHER" id="PTHR14241:SF1">
    <property type="entry name" value="INTERFERON-INDUCED PROTEIN 44-RELATED"/>
    <property type="match status" value="1"/>
</dbReference>
<dbReference type="AlphaFoldDB" id="A0AAD5AGH2"/>
<gene>
    <name evidence="1" type="ORF">C0J50_8578</name>
</gene>
<protein>
    <submittedName>
        <fullName evidence="1">Interferon-induced protein 44-like isoform X2</fullName>
    </submittedName>
</protein>
<reference evidence="1" key="1">
    <citation type="submission" date="2018-07" db="EMBL/GenBank/DDBJ databases">
        <title>Comparative genomics of catfishes provides insights into carnivory and benthic adaptation.</title>
        <authorList>
            <person name="Zhang Y."/>
            <person name="Wang D."/>
            <person name="Peng Z."/>
            <person name="Zheng S."/>
            <person name="Shao F."/>
            <person name="Tao W."/>
        </authorList>
    </citation>
    <scope>NUCLEOTIDE SEQUENCE</scope>
    <source>
        <strain evidence="1">Chongqing</strain>
    </source>
</reference>
<keyword evidence="2" id="KW-1185">Reference proteome</keyword>
<feature type="non-terminal residue" evidence="1">
    <location>
        <position position="1"/>
    </location>
</feature>
<accession>A0AAD5AGH2</accession>
<dbReference type="SUPFAM" id="SSF52540">
    <property type="entry name" value="P-loop containing nucleoside triphosphate hydrolases"/>
    <property type="match status" value="1"/>
</dbReference>
<evidence type="ECO:0000313" key="1">
    <source>
        <dbReference type="EMBL" id="KAI5616083.1"/>
    </source>
</evidence>
<comment type="caution">
    <text evidence="1">The sequence shown here is derived from an EMBL/GenBank/DDBJ whole genome shotgun (WGS) entry which is preliminary data.</text>
</comment>
<evidence type="ECO:0000313" key="2">
    <source>
        <dbReference type="Proteomes" id="UP001205998"/>
    </source>
</evidence>
<name>A0AAD5AGH2_SILAS</name>
<dbReference type="PANTHER" id="PTHR14241">
    <property type="entry name" value="INTERFERON-INDUCED PROTEIN 44"/>
    <property type="match status" value="1"/>
</dbReference>
<dbReference type="Gene3D" id="3.40.50.300">
    <property type="entry name" value="P-loop containing nucleotide triphosphate hydrolases"/>
    <property type="match status" value="1"/>
</dbReference>